<dbReference type="Proteomes" id="UP000343335">
    <property type="component" value="Unassembled WGS sequence"/>
</dbReference>
<evidence type="ECO:0000313" key="2">
    <source>
        <dbReference type="Proteomes" id="UP000343335"/>
    </source>
</evidence>
<reference evidence="1 2" key="1">
    <citation type="submission" date="2019-08" db="EMBL/GenBank/DDBJ databases">
        <authorList>
            <person name="Peeters C."/>
        </authorList>
    </citation>
    <scope>NUCLEOTIDE SEQUENCE [LARGE SCALE GENOMIC DNA]</scope>
    <source>
        <strain evidence="1 2">LMG 31010</strain>
    </source>
</reference>
<dbReference type="RefSeq" id="WP_150663069.1">
    <property type="nucleotide sequence ID" value="NZ_CABPSA010000001.1"/>
</dbReference>
<dbReference type="AlphaFoldDB" id="A0A5E4SIZ4"/>
<evidence type="ECO:0000313" key="1">
    <source>
        <dbReference type="EMBL" id="VVD74752.1"/>
    </source>
</evidence>
<name>A0A5E4SIZ4_9BURK</name>
<protein>
    <submittedName>
        <fullName evidence="1">Uncharacterized protein</fullName>
    </submittedName>
</protein>
<organism evidence="1 2">
    <name type="scientific">Pandoraea commovens</name>
    <dbReference type="NCBI Taxonomy" id="2508289"/>
    <lineage>
        <taxon>Bacteria</taxon>
        <taxon>Pseudomonadati</taxon>
        <taxon>Pseudomonadota</taxon>
        <taxon>Betaproteobacteria</taxon>
        <taxon>Burkholderiales</taxon>
        <taxon>Burkholderiaceae</taxon>
        <taxon>Pandoraea</taxon>
    </lineage>
</organism>
<proteinExistence type="predicted"/>
<dbReference type="EMBL" id="CABPSA010000001">
    <property type="protein sequence ID" value="VVD74752.1"/>
    <property type="molecule type" value="Genomic_DNA"/>
</dbReference>
<dbReference type="OrthoDB" id="7027771at2"/>
<sequence>MTPSRIESKLRGQTAIAQKVFEVVPIQEAWSAVEIASALMRTTRSSLDLHVLQGCLRALRESGLITEAQTGRYRRRAIAKDAVADVANPSTKVVVIKKESAVPEAKPKSPIDLLSSLSARLSALRTHVDAETKAIASEIETAALSIEEGIEQTAVEASKFKQLQKLLQSAV</sequence>
<gene>
    <name evidence="1" type="ORF">PCO31010_00814</name>
</gene>
<accession>A0A5E4SIZ4</accession>